<dbReference type="InterPro" id="IPR003280">
    <property type="entry name" value="2pore_dom_K_chnl"/>
</dbReference>
<dbReference type="PANTHER" id="PTHR11003:SF352">
    <property type="entry name" value="BCDNA.GH04802-RELATED"/>
    <property type="match status" value="1"/>
</dbReference>
<name>A0AAW1CIR6_9HEMI</name>
<evidence type="ECO:0000256" key="3">
    <source>
        <dbReference type="ARBA" id="ARBA00022692"/>
    </source>
</evidence>
<keyword evidence="2 8" id="KW-0813">Transport</keyword>
<dbReference type="SUPFAM" id="SSF81324">
    <property type="entry name" value="Voltage-gated potassium channels"/>
    <property type="match status" value="2"/>
</dbReference>
<feature type="transmembrane region" description="Helical" evidence="9">
    <location>
        <begin position="166"/>
        <end position="187"/>
    </location>
</feature>
<keyword evidence="12" id="KW-1185">Reference proteome</keyword>
<dbReference type="EMBL" id="JAPXFL010000015">
    <property type="protein sequence ID" value="KAK9497290.1"/>
    <property type="molecule type" value="Genomic_DNA"/>
</dbReference>
<evidence type="ECO:0000256" key="7">
    <source>
        <dbReference type="ARBA" id="ARBA00023303"/>
    </source>
</evidence>
<feature type="transmembrane region" description="Helical" evidence="9">
    <location>
        <begin position="26"/>
        <end position="50"/>
    </location>
</feature>
<proteinExistence type="inferred from homology"/>
<dbReference type="InterPro" id="IPR013099">
    <property type="entry name" value="K_chnl_dom"/>
</dbReference>
<evidence type="ECO:0000256" key="9">
    <source>
        <dbReference type="SAM" id="Phobius"/>
    </source>
</evidence>
<keyword evidence="7 8" id="KW-0407">Ion channel</keyword>
<dbReference type="PRINTS" id="PR01333">
    <property type="entry name" value="2POREKCHANEL"/>
</dbReference>
<feature type="domain" description="Potassium channel" evidence="10">
    <location>
        <begin position="130"/>
        <end position="188"/>
    </location>
</feature>
<keyword evidence="4 9" id="KW-1133">Transmembrane helix</keyword>
<sequence>MEDTVSDRYYYDPVEQKTWIDKTLDFIRAFLALMFSNIGVIGLVIGYTILGSFLFKWIEGPYEAQRKLTEDEVIDRRKQLTNKLWKFTCEMNIFAEDKWKEIVQEEVYKFQKFLVKAIQDKGYEGEGLTVNRWSFSAAFLFSLTVITSIGYGNLTPKTGAGKMATILYAIFGMPLFLLYLTTIGRVMSTSFKWTYSKCCKCQPRRRRARFNPRAQVINEEGSSIHQEISVAEEYIDSSGVDQTTVPIFLCLLIIIGYLYGGAILFSQWEQWDMLDGAYFCFVSLSTIGFGDIVPGMVISEDGRIEVKFIFCAMYLLLGMAVIAMCFNLMQEEVIQKIRNAITRLKRLFGCIKDEELRIQ</sequence>
<dbReference type="GO" id="GO:0005886">
    <property type="term" value="C:plasma membrane"/>
    <property type="evidence" value="ECO:0007669"/>
    <property type="project" value="TreeGrafter"/>
</dbReference>
<comment type="subcellular location">
    <subcellularLocation>
        <location evidence="1">Membrane</location>
        <topology evidence="1">Multi-pass membrane protein</topology>
    </subcellularLocation>
</comment>
<dbReference type="GO" id="GO:0030322">
    <property type="term" value="P:stabilization of membrane potential"/>
    <property type="evidence" value="ECO:0007669"/>
    <property type="project" value="TreeGrafter"/>
</dbReference>
<comment type="caution">
    <text evidence="11">The sequence shown here is derived from an EMBL/GenBank/DDBJ whole genome shotgun (WGS) entry which is preliminary data.</text>
</comment>
<dbReference type="Pfam" id="PF07885">
    <property type="entry name" value="Ion_trans_2"/>
    <property type="match status" value="2"/>
</dbReference>
<reference evidence="11 12" key="1">
    <citation type="submission" date="2022-12" db="EMBL/GenBank/DDBJ databases">
        <title>Chromosome-level genome assembly of true bugs.</title>
        <authorList>
            <person name="Ma L."/>
            <person name="Li H."/>
        </authorList>
    </citation>
    <scope>NUCLEOTIDE SEQUENCE [LARGE SCALE GENOMIC DNA]</scope>
    <source>
        <strain evidence="11">Lab_2022b</strain>
    </source>
</reference>
<gene>
    <name evidence="11" type="ORF">O3M35_004636</name>
</gene>
<evidence type="ECO:0000256" key="8">
    <source>
        <dbReference type="RuleBase" id="RU003857"/>
    </source>
</evidence>
<feature type="transmembrane region" description="Helical" evidence="9">
    <location>
        <begin position="304"/>
        <end position="329"/>
    </location>
</feature>
<evidence type="ECO:0000313" key="11">
    <source>
        <dbReference type="EMBL" id="KAK9497290.1"/>
    </source>
</evidence>
<protein>
    <recommendedName>
        <fullName evidence="10">Potassium channel domain-containing protein</fullName>
    </recommendedName>
</protein>
<keyword evidence="3 8" id="KW-0812">Transmembrane</keyword>
<feature type="transmembrane region" description="Helical" evidence="9">
    <location>
        <begin position="133"/>
        <end position="154"/>
    </location>
</feature>
<organism evidence="11 12">
    <name type="scientific">Rhynocoris fuscipes</name>
    <dbReference type="NCBI Taxonomy" id="488301"/>
    <lineage>
        <taxon>Eukaryota</taxon>
        <taxon>Metazoa</taxon>
        <taxon>Ecdysozoa</taxon>
        <taxon>Arthropoda</taxon>
        <taxon>Hexapoda</taxon>
        <taxon>Insecta</taxon>
        <taxon>Pterygota</taxon>
        <taxon>Neoptera</taxon>
        <taxon>Paraneoptera</taxon>
        <taxon>Hemiptera</taxon>
        <taxon>Heteroptera</taxon>
        <taxon>Panheteroptera</taxon>
        <taxon>Cimicomorpha</taxon>
        <taxon>Reduviidae</taxon>
        <taxon>Harpactorinae</taxon>
        <taxon>Harpactorini</taxon>
        <taxon>Rhynocoris</taxon>
    </lineage>
</organism>
<dbReference type="AlphaFoldDB" id="A0AAW1CIR6"/>
<accession>A0AAW1CIR6</accession>
<evidence type="ECO:0000313" key="12">
    <source>
        <dbReference type="Proteomes" id="UP001461498"/>
    </source>
</evidence>
<feature type="transmembrane region" description="Helical" evidence="9">
    <location>
        <begin position="245"/>
        <end position="265"/>
    </location>
</feature>
<dbReference type="PANTHER" id="PTHR11003">
    <property type="entry name" value="POTASSIUM CHANNEL, SUBFAMILY K"/>
    <property type="match status" value="1"/>
</dbReference>
<dbReference type="Gene3D" id="1.10.287.70">
    <property type="match status" value="1"/>
</dbReference>
<comment type="similarity">
    <text evidence="8">Belongs to the two pore domain potassium channel (TC 1.A.1.8) family.</text>
</comment>
<dbReference type="Proteomes" id="UP001461498">
    <property type="component" value="Unassembled WGS sequence"/>
</dbReference>
<evidence type="ECO:0000256" key="5">
    <source>
        <dbReference type="ARBA" id="ARBA00023065"/>
    </source>
</evidence>
<evidence type="ECO:0000256" key="1">
    <source>
        <dbReference type="ARBA" id="ARBA00004141"/>
    </source>
</evidence>
<dbReference type="GO" id="GO:0022841">
    <property type="term" value="F:potassium ion leak channel activity"/>
    <property type="evidence" value="ECO:0007669"/>
    <property type="project" value="TreeGrafter"/>
</dbReference>
<keyword evidence="6 9" id="KW-0472">Membrane</keyword>
<evidence type="ECO:0000259" key="10">
    <source>
        <dbReference type="Pfam" id="PF07885"/>
    </source>
</evidence>
<keyword evidence="5 8" id="KW-0406">Ion transport</keyword>
<feature type="domain" description="Potassium channel" evidence="10">
    <location>
        <begin position="253"/>
        <end position="333"/>
    </location>
</feature>
<evidence type="ECO:0000256" key="6">
    <source>
        <dbReference type="ARBA" id="ARBA00023136"/>
    </source>
</evidence>
<dbReference type="GO" id="GO:0015271">
    <property type="term" value="F:outward rectifier potassium channel activity"/>
    <property type="evidence" value="ECO:0007669"/>
    <property type="project" value="TreeGrafter"/>
</dbReference>
<evidence type="ECO:0000256" key="2">
    <source>
        <dbReference type="ARBA" id="ARBA00022448"/>
    </source>
</evidence>
<feature type="transmembrane region" description="Helical" evidence="9">
    <location>
        <begin position="277"/>
        <end position="298"/>
    </location>
</feature>
<evidence type="ECO:0000256" key="4">
    <source>
        <dbReference type="ARBA" id="ARBA00022989"/>
    </source>
</evidence>